<dbReference type="Proteomes" id="UP000027238">
    <property type="component" value="Unassembled WGS sequence"/>
</dbReference>
<reference evidence="2" key="1">
    <citation type="journal article" date="2014" name="Genome Announc.">
        <title>Draft genome sequence of Colletotrichum sublineola, a destructive pathogen of cultivated sorghum.</title>
        <authorList>
            <person name="Baroncelli R."/>
            <person name="Sanz-Martin J.M."/>
            <person name="Rech G.E."/>
            <person name="Sukno S.A."/>
            <person name="Thon M.R."/>
        </authorList>
    </citation>
    <scope>NUCLEOTIDE SEQUENCE [LARGE SCALE GENOMIC DNA]</scope>
    <source>
        <strain evidence="2">TX430BB</strain>
    </source>
</reference>
<dbReference type="HOGENOM" id="CLU_1102713_0_0_1"/>
<keyword evidence="2" id="KW-1185">Reference proteome</keyword>
<dbReference type="AlphaFoldDB" id="A0A066X2J4"/>
<organism evidence="1 2">
    <name type="scientific">Colletotrichum sublineola</name>
    <name type="common">Sorghum anthracnose fungus</name>
    <dbReference type="NCBI Taxonomy" id="1173701"/>
    <lineage>
        <taxon>Eukaryota</taxon>
        <taxon>Fungi</taxon>
        <taxon>Dikarya</taxon>
        <taxon>Ascomycota</taxon>
        <taxon>Pezizomycotina</taxon>
        <taxon>Sordariomycetes</taxon>
        <taxon>Hypocreomycetidae</taxon>
        <taxon>Glomerellales</taxon>
        <taxon>Glomerellaceae</taxon>
        <taxon>Colletotrichum</taxon>
        <taxon>Colletotrichum graminicola species complex</taxon>
    </lineage>
</organism>
<dbReference type="STRING" id="1173701.A0A066X2J4"/>
<name>A0A066X2J4_COLSU</name>
<comment type="caution">
    <text evidence="1">The sequence shown here is derived from an EMBL/GenBank/DDBJ whole genome shotgun (WGS) entry which is preliminary data.</text>
</comment>
<gene>
    <name evidence="1" type="ORF">CSUB01_06587</name>
</gene>
<accession>A0A066X2J4</accession>
<proteinExistence type="predicted"/>
<protein>
    <submittedName>
        <fullName evidence="1">Putative chitinase</fullName>
    </submittedName>
</protein>
<sequence length="252" mass="27690">MGLVVMSVKKTILYTPIKDAKRKGGKDSIYDRAVARHQPKNIGRGRIVVDDPSPTLNVQPHLSLGAVIDVPYRILLEIHIEINIMTAFLARTFVRDDTGDKASAWGGLTFNTINAGTSIIEDALTKASDEHAEAAAITAACIADRLAPIVMYFGPGYKIDARNYLFEQLETNSSGFRCPKGHSYFPAAIHDVPLQGWGQPQPIPGQQHNPTHKWIFAILKGTYEVQDDSTPRRVEGVTVDNIIIGQVAILTY</sequence>
<dbReference type="EMBL" id="JMSE01001236">
    <property type="protein sequence ID" value="KDN63368.1"/>
    <property type="molecule type" value="Genomic_DNA"/>
</dbReference>
<evidence type="ECO:0000313" key="1">
    <source>
        <dbReference type="EMBL" id="KDN63368.1"/>
    </source>
</evidence>
<evidence type="ECO:0000313" key="2">
    <source>
        <dbReference type="Proteomes" id="UP000027238"/>
    </source>
</evidence>